<evidence type="ECO:0000256" key="3">
    <source>
        <dbReference type="ARBA" id="ARBA00022692"/>
    </source>
</evidence>
<keyword evidence="4 7" id="KW-1133">Transmembrane helix</keyword>
<evidence type="ECO:0000313" key="8">
    <source>
        <dbReference type="EMBL" id="GIF23040.1"/>
    </source>
</evidence>
<reference evidence="8" key="1">
    <citation type="submission" date="2021-01" db="EMBL/GenBank/DDBJ databases">
        <title>Whole genome shotgun sequence of Actinoplanes tereljensis NBRC 105297.</title>
        <authorList>
            <person name="Komaki H."/>
            <person name="Tamura T."/>
        </authorList>
    </citation>
    <scope>NUCLEOTIDE SEQUENCE</scope>
    <source>
        <strain evidence="8">NBRC 105297</strain>
    </source>
</reference>
<protein>
    <submittedName>
        <fullName evidence="8">Uncharacterized protein</fullName>
    </submittedName>
</protein>
<gene>
    <name evidence="8" type="ORF">Ate02nite_57700</name>
</gene>
<dbReference type="Pfam" id="PF06781">
    <property type="entry name" value="CrgA"/>
    <property type="match status" value="1"/>
</dbReference>
<evidence type="ECO:0000256" key="6">
    <source>
        <dbReference type="ARBA" id="ARBA00023306"/>
    </source>
</evidence>
<comment type="caution">
    <text evidence="8">The sequence shown here is derived from an EMBL/GenBank/DDBJ whole genome shotgun (WGS) entry which is preliminary data.</text>
</comment>
<dbReference type="InterPro" id="IPR009619">
    <property type="entry name" value="CrgA"/>
</dbReference>
<sequence>MAPLTKTYKRTVFVNLAVTIPIFVNPRYRTGMESGKPSGRWLGALITACPLLAAAWLLTYTLLRPPFLEPLGGWNYAGPLALILAVAPLGRTWRGDAYVRPTSTSRL</sequence>
<evidence type="ECO:0000256" key="2">
    <source>
        <dbReference type="ARBA" id="ARBA00022618"/>
    </source>
</evidence>
<accession>A0A919NRR7</accession>
<dbReference type="AlphaFoldDB" id="A0A919NRR7"/>
<name>A0A919NRR7_9ACTN</name>
<organism evidence="8 9">
    <name type="scientific">Paractinoplanes tereljensis</name>
    <dbReference type="NCBI Taxonomy" id="571912"/>
    <lineage>
        <taxon>Bacteria</taxon>
        <taxon>Bacillati</taxon>
        <taxon>Actinomycetota</taxon>
        <taxon>Actinomycetes</taxon>
        <taxon>Micromonosporales</taxon>
        <taxon>Micromonosporaceae</taxon>
        <taxon>Paractinoplanes</taxon>
    </lineage>
</organism>
<dbReference type="Proteomes" id="UP000623608">
    <property type="component" value="Unassembled WGS sequence"/>
</dbReference>
<keyword evidence="1" id="KW-1003">Cell membrane</keyword>
<keyword evidence="6" id="KW-0131">Cell cycle</keyword>
<feature type="transmembrane region" description="Helical" evidence="7">
    <location>
        <begin position="74"/>
        <end position="93"/>
    </location>
</feature>
<feature type="transmembrane region" description="Helical" evidence="7">
    <location>
        <begin position="41"/>
        <end position="62"/>
    </location>
</feature>
<evidence type="ECO:0000256" key="4">
    <source>
        <dbReference type="ARBA" id="ARBA00022989"/>
    </source>
</evidence>
<keyword evidence="3 7" id="KW-0812">Transmembrane</keyword>
<keyword evidence="5 7" id="KW-0472">Membrane</keyword>
<evidence type="ECO:0000256" key="1">
    <source>
        <dbReference type="ARBA" id="ARBA00022475"/>
    </source>
</evidence>
<proteinExistence type="predicted"/>
<dbReference type="GO" id="GO:0051301">
    <property type="term" value="P:cell division"/>
    <property type="evidence" value="ECO:0007669"/>
    <property type="project" value="UniProtKB-KW"/>
</dbReference>
<evidence type="ECO:0000256" key="7">
    <source>
        <dbReference type="SAM" id="Phobius"/>
    </source>
</evidence>
<evidence type="ECO:0000313" key="9">
    <source>
        <dbReference type="Proteomes" id="UP000623608"/>
    </source>
</evidence>
<keyword evidence="9" id="KW-1185">Reference proteome</keyword>
<dbReference type="EMBL" id="BOMY01000038">
    <property type="protein sequence ID" value="GIF23040.1"/>
    <property type="molecule type" value="Genomic_DNA"/>
</dbReference>
<keyword evidence="2" id="KW-0132">Cell division</keyword>
<evidence type="ECO:0000256" key="5">
    <source>
        <dbReference type="ARBA" id="ARBA00023136"/>
    </source>
</evidence>